<dbReference type="PANTHER" id="PTHR11487:SF0">
    <property type="entry name" value="S-ACYL FATTY ACID SYNTHASE THIOESTERASE, MEDIUM CHAIN"/>
    <property type="match status" value="1"/>
</dbReference>
<dbReference type="PANTHER" id="PTHR11487">
    <property type="entry name" value="THIOESTERASE"/>
    <property type="match status" value="1"/>
</dbReference>
<name>A0A810NBJ4_9ACTN</name>
<dbReference type="InterPro" id="IPR001031">
    <property type="entry name" value="Thioesterase"/>
</dbReference>
<dbReference type="GO" id="GO:0008610">
    <property type="term" value="P:lipid biosynthetic process"/>
    <property type="evidence" value="ECO:0007669"/>
    <property type="project" value="TreeGrafter"/>
</dbReference>
<accession>A0A810NBJ4</accession>
<comment type="similarity">
    <text evidence="1">Belongs to the thioesterase family.</text>
</comment>
<dbReference type="SUPFAM" id="SSF53474">
    <property type="entry name" value="alpha/beta-Hydrolases"/>
    <property type="match status" value="1"/>
</dbReference>
<dbReference type="InterPro" id="IPR029058">
    <property type="entry name" value="AB_hydrolase_fold"/>
</dbReference>
<sequence length="257" mass="27858">MRTTTAGDTIWLRRARPVPHAEARLVCLPHAGGGASSFRRWPARLPAHLELHAVQYPGREDRLADSCVTDFARLADLVTDALTPLLDRPLAIFGHSMGAALGHEVAVRLGRRGFTPAHLFVSGLPAPCHHRPGTVHLRDDEGLVAELRRLGGTDDRALDDPELRSVVLPSVRADYRAFETHRPVLAPPVGCPVTGLVGVDDPTASQAGMRDWAHHTRAAFALRTYPGAHFYLDGVHETVVADVVTALGPARRVNDLP</sequence>
<dbReference type="Pfam" id="PF00975">
    <property type="entry name" value="Thioesterase"/>
    <property type="match status" value="1"/>
</dbReference>
<proteinExistence type="inferred from homology"/>
<evidence type="ECO:0000259" key="2">
    <source>
        <dbReference type="Pfam" id="PF00975"/>
    </source>
</evidence>
<keyword evidence="4" id="KW-1185">Reference proteome</keyword>
<organism evidence="3 4">
    <name type="scientific">Polymorphospora rubra</name>
    <dbReference type="NCBI Taxonomy" id="338584"/>
    <lineage>
        <taxon>Bacteria</taxon>
        <taxon>Bacillati</taxon>
        <taxon>Actinomycetota</taxon>
        <taxon>Actinomycetes</taxon>
        <taxon>Micromonosporales</taxon>
        <taxon>Micromonosporaceae</taxon>
        <taxon>Polymorphospora</taxon>
    </lineage>
</organism>
<dbReference type="EMBL" id="AP023359">
    <property type="protein sequence ID" value="BCJ69208.1"/>
    <property type="molecule type" value="Genomic_DNA"/>
</dbReference>
<evidence type="ECO:0000313" key="3">
    <source>
        <dbReference type="EMBL" id="BCJ69208.1"/>
    </source>
</evidence>
<dbReference type="RefSeq" id="WP_212818379.1">
    <property type="nucleotide sequence ID" value="NZ_AP023359.1"/>
</dbReference>
<evidence type="ECO:0000313" key="4">
    <source>
        <dbReference type="Proteomes" id="UP000680866"/>
    </source>
</evidence>
<dbReference type="KEGG" id="pry:Prubr_62290"/>
<dbReference type="Proteomes" id="UP000680866">
    <property type="component" value="Chromosome"/>
</dbReference>
<dbReference type="InterPro" id="IPR012223">
    <property type="entry name" value="TEII"/>
</dbReference>
<reference evidence="3" key="1">
    <citation type="submission" date="2020-08" db="EMBL/GenBank/DDBJ databases">
        <title>Whole genome shotgun sequence of Polymorphospora rubra NBRC 101157.</title>
        <authorList>
            <person name="Komaki H."/>
            <person name="Tamura T."/>
        </authorList>
    </citation>
    <scope>NUCLEOTIDE SEQUENCE</scope>
    <source>
        <strain evidence="3">NBRC 101157</strain>
    </source>
</reference>
<gene>
    <name evidence="3" type="ORF">Prubr_62290</name>
</gene>
<dbReference type="AlphaFoldDB" id="A0A810NBJ4"/>
<evidence type="ECO:0000256" key="1">
    <source>
        <dbReference type="ARBA" id="ARBA00007169"/>
    </source>
</evidence>
<protein>
    <submittedName>
        <fullName evidence="3">Thioesterase</fullName>
    </submittedName>
</protein>
<dbReference type="Gene3D" id="3.40.50.1820">
    <property type="entry name" value="alpha/beta hydrolase"/>
    <property type="match status" value="1"/>
</dbReference>
<feature type="domain" description="Thioesterase" evidence="2">
    <location>
        <begin position="24"/>
        <end position="234"/>
    </location>
</feature>